<sequence length="142" mass="16288">MTHETKEWYGVKLLFTYTLVGEPIPALVDALFEPDVRAYEESIVLLQAESADRAYELADQWAKQRETDYSNTYGQQVLVRLYDALDCYQVDLEEGQTLVSGVEVYSTIIEGKASQELTTFIDQAFPIQPGHKHMFLNRRFNG</sequence>
<protein>
    <submittedName>
        <fullName evidence="1">DUF4288 domain-containing protein</fullName>
    </submittedName>
</protein>
<dbReference type="Proteomes" id="UP000830401">
    <property type="component" value="Plasmid unnamed4"/>
</dbReference>
<dbReference type="RefSeq" id="WP_245127045.1">
    <property type="nucleotide sequence ID" value="NZ_CP095065.1"/>
</dbReference>
<geneLocation type="plasmid" evidence="1 3">
    <name>unnamed4</name>
</geneLocation>
<evidence type="ECO:0000313" key="2">
    <source>
        <dbReference type="EMBL" id="UOQ69321.1"/>
    </source>
</evidence>
<accession>A0ABY4GER8</accession>
<keyword evidence="3" id="KW-1185">Reference proteome</keyword>
<evidence type="ECO:0000313" key="3">
    <source>
        <dbReference type="Proteomes" id="UP000830401"/>
    </source>
</evidence>
<proteinExistence type="predicted"/>
<organism evidence="1 3">
    <name type="scientific">Hymenobacter volaticus</name>
    <dbReference type="NCBI Taxonomy" id="2932254"/>
    <lineage>
        <taxon>Bacteria</taxon>
        <taxon>Pseudomonadati</taxon>
        <taxon>Bacteroidota</taxon>
        <taxon>Cytophagia</taxon>
        <taxon>Cytophagales</taxon>
        <taxon>Hymenobacteraceae</taxon>
        <taxon>Hymenobacter</taxon>
    </lineage>
</organism>
<reference evidence="1" key="1">
    <citation type="submission" date="2022-04" db="EMBL/GenBank/DDBJ databases">
        <title>Hymenobacter sp. isolated from the air.</title>
        <authorList>
            <person name="Won M."/>
            <person name="Lee C.-M."/>
            <person name="Woen H.-Y."/>
            <person name="Kwon S.-W."/>
        </authorList>
    </citation>
    <scope>NUCLEOTIDE SEQUENCE</scope>
    <source>
        <strain evidence="1">5420S-77</strain>
        <plasmid evidence="1">unnamed4</plasmid>
    </source>
</reference>
<dbReference type="EMBL" id="CP095065">
    <property type="protein sequence ID" value="UOQ69290.1"/>
    <property type="molecule type" value="Genomic_DNA"/>
</dbReference>
<dbReference type="Pfam" id="PF14119">
    <property type="entry name" value="DUF4288"/>
    <property type="match status" value="1"/>
</dbReference>
<dbReference type="InterPro" id="IPR025630">
    <property type="entry name" value="DUF4288"/>
</dbReference>
<dbReference type="EMBL" id="CP095065">
    <property type="protein sequence ID" value="UOQ69321.1"/>
    <property type="molecule type" value="Genomic_DNA"/>
</dbReference>
<evidence type="ECO:0000313" key="1">
    <source>
        <dbReference type="EMBL" id="UOQ69290.1"/>
    </source>
</evidence>
<keyword evidence="1" id="KW-0614">Plasmid</keyword>
<gene>
    <name evidence="2" type="ORF">MUN86_26865</name>
    <name evidence="1" type="ORF">MUN86_27960</name>
</gene>
<name>A0ABY4GER8_9BACT</name>